<accession>A0AAD4SPS0</accession>
<comment type="caution">
    <text evidence="1">The sequence shown here is derived from an EMBL/GenBank/DDBJ whole genome shotgun (WGS) entry which is preliminary data.</text>
</comment>
<organism evidence="1 2">
    <name type="scientific">Papaver atlanticum</name>
    <dbReference type="NCBI Taxonomy" id="357466"/>
    <lineage>
        <taxon>Eukaryota</taxon>
        <taxon>Viridiplantae</taxon>
        <taxon>Streptophyta</taxon>
        <taxon>Embryophyta</taxon>
        <taxon>Tracheophyta</taxon>
        <taxon>Spermatophyta</taxon>
        <taxon>Magnoliopsida</taxon>
        <taxon>Ranunculales</taxon>
        <taxon>Papaveraceae</taxon>
        <taxon>Papaveroideae</taxon>
        <taxon>Papaver</taxon>
    </lineage>
</organism>
<dbReference type="AlphaFoldDB" id="A0AAD4SPS0"/>
<dbReference type="EMBL" id="JAJJMB010009125">
    <property type="protein sequence ID" value="KAI3915924.1"/>
    <property type="molecule type" value="Genomic_DNA"/>
</dbReference>
<dbReference type="Proteomes" id="UP001202328">
    <property type="component" value="Unassembled WGS sequence"/>
</dbReference>
<evidence type="ECO:0000313" key="2">
    <source>
        <dbReference type="Proteomes" id="UP001202328"/>
    </source>
</evidence>
<sequence>MGLYTQSTFILCESNPIWNASSDVVQKKRIAMASYNVRGNPASQVLVMWLAEQTAVTLEAQVDCSYVGGAGVCRCFSLLYTFHAIHQAYDRLGSFVLS</sequence>
<evidence type="ECO:0000313" key="1">
    <source>
        <dbReference type="EMBL" id="KAI3915924.1"/>
    </source>
</evidence>
<reference evidence="1" key="1">
    <citation type="submission" date="2022-04" db="EMBL/GenBank/DDBJ databases">
        <title>A functionally conserved STORR gene fusion in Papaver species that diverged 16.8 million years ago.</title>
        <authorList>
            <person name="Catania T."/>
        </authorList>
    </citation>
    <scope>NUCLEOTIDE SEQUENCE</scope>
    <source>
        <strain evidence="1">S-188037</strain>
    </source>
</reference>
<proteinExistence type="predicted"/>
<name>A0AAD4SPS0_9MAGN</name>
<gene>
    <name evidence="1" type="ORF">MKW98_004365</name>
</gene>
<keyword evidence="2" id="KW-1185">Reference proteome</keyword>
<protein>
    <submittedName>
        <fullName evidence="1">Uncharacterized protein</fullName>
    </submittedName>
</protein>